<dbReference type="InterPro" id="IPR043519">
    <property type="entry name" value="NT_sf"/>
</dbReference>
<dbReference type="EMBL" id="LLYA01000167">
    <property type="protein sequence ID" value="KRR22173.1"/>
    <property type="molecule type" value="Genomic_DNA"/>
</dbReference>
<reference evidence="1 2" key="1">
    <citation type="submission" date="2014-03" db="EMBL/GenBank/DDBJ databases">
        <title>Bradyrhizobium valentinum sp. nov., isolated from effective nodules of Lupinus mariae-josephae, a lupine endemic of basic-lime soils in Eastern Spain.</title>
        <authorList>
            <person name="Duran D."/>
            <person name="Rey L."/>
            <person name="Navarro A."/>
            <person name="Busquets A."/>
            <person name="Imperial J."/>
            <person name="Ruiz-Argueso T."/>
        </authorList>
    </citation>
    <scope>NUCLEOTIDE SEQUENCE [LARGE SCALE GENOMIC DNA]</scope>
    <source>
        <strain evidence="1 2">Ro19</strain>
    </source>
</reference>
<dbReference type="Gene3D" id="3.30.460.10">
    <property type="entry name" value="Beta Polymerase, domain 2"/>
    <property type="match status" value="1"/>
</dbReference>
<organism evidence="1 2">
    <name type="scientific">Bradyrhizobium retamae</name>
    <dbReference type="NCBI Taxonomy" id="1300035"/>
    <lineage>
        <taxon>Bacteria</taxon>
        <taxon>Pseudomonadati</taxon>
        <taxon>Pseudomonadota</taxon>
        <taxon>Alphaproteobacteria</taxon>
        <taxon>Hyphomicrobiales</taxon>
        <taxon>Nitrobacteraceae</taxon>
        <taxon>Bradyrhizobium</taxon>
    </lineage>
</organism>
<protein>
    <recommendedName>
        <fullName evidence="3">Poly A polymerase head domain-containing protein</fullName>
    </recommendedName>
</protein>
<keyword evidence="2" id="KW-1185">Reference proteome</keyword>
<dbReference type="RefSeq" id="WP_057845410.1">
    <property type="nucleotide sequence ID" value="NZ_LLYA01000167.1"/>
</dbReference>
<comment type="caution">
    <text evidence="1">The sequence shown here is derived from an EMBL/GenBank/DDBJ whole genome shotgun (WGS) entry which is preliminary data.</text>
</comment>
<sequence>MDQARVTSALALLKKINQEGYKSVICGGYVRDTICDKPIRDIDLYVSGGDFRRVREFLTDEDCNAVSFDDSTPEYRHQSITRQEEFCMRPELQDDLPTDIVNLIGLHDHDDQDLNVKSIISRFNLGICKAGIELSAGRCVIEYEFRRDYKDKQITLYRTDWGYEATMKQFIKLQAKYPWPLRIPPKTEEDVF</sequence>
<dbReference type="OrthoDB" id="8447982at2"/>
<evidence type="ECO:0000313" key="1">
    <source>
        <dbReference type="EMBL" id="KRR22173.1"/>
    </source>
</evidence>
<dbReference type="Proteomes" id="UP000052023">
    <property type="component" value="Unassembled WGS sequence"/>
</dbReference>
<evidence type="ECO:0000313" key="2">
    <source>
        <dbReference type="Proteomes" id="UP000052023"/>
    </source>
</evidence>
<name>A0A0R3MWB1_9BRAD</name>
<proteinExistence type="predicted"/>
<dbReference type="SUPFAM" id="SSF81301">
    <property type="entry name" value="Nucleotidyltransferase"/>
    <property type="match status" value="1"/>
</dbReference>
<evidence type="ECO:0008006" key="3">
    <source>
        <dbReference type="Google" id="ProtNLM"/>
    </source>
</evidence>
<gene>
    <name evidence="1" type="ORF">CQ13_30040</name>
</gene>
<accession>A0A0R3MWB1</accession>
<dbReference type="AlphaFoldDB" id="A0A0R3MWB1"/>